<keyword evidence="1" id="KW-1133">Transmembrane helix</keyword>
<evidence type="ECO:0000256" key="1">
    <source>
        <dbReference type="SAM" id="Phobius"/>
    </source>
</evidence>
<sequence>MKTLDDIVKAELKSEPELSFDRSDIERRILFPAGRFTSPGPLLAPLGAAIMTVAFYGLLSIVPQSRFTDMFTQRSAVPYVIVFLTGWSVMMLLIKNAKVGLQRKALAINPLPTDEPGFIVTVASAEQVLENLYQKVDDPKHFLLTRRIHTALGNLRNMG</sequence>
<feature type="transmembrane region" description="Helical" evidence="1">
    <location>
        <begin position="76"/>
        <end position="94"/>
    </location>
</feature>
<evidence type="ECO:0000313" key="2">
    <source>
        <dbReference type="EMBL" id="GAH67105.1"/>
    </source>
</evidence>
<name>X1ICW8_9ZZZZ</name>
<keyword evidence="1" id="KW-0812">Transmembrane</keyword>
<feature type="non-terminal residue" evidence="2">
    <location>
        <position position="159"/>
    </location>
</feature>
<accession>X1ICW8</accession>
<feature type="transmembrane region" description="Helical" evidence="1">
    <location>
        <begin position="42"/>
        <end position="64"/>
    </location>
</feature>
<dbReference type="EMBL" id="BARU01029454">
    <property type="protein sequence ID" value="GAH67105.1"/>
    <property type="molecule type" value="Genomic_DNA"/>
</dbReference>
<organism evidence="2">
    <name type="scientific">marine sediment metagenome</name>
    <dbReference type="NCBI Taxonomy" id="412755"/>
    <lineage>
        <taxon>unclassified sequences</taxon>
        <taxon>metagenomes</taxon>
        <taxon>ecological metagenomes</taxon>
    </lineage>
</organism>
<protein>
    <submittedName>
        <fullName evidence="2">Uncharacterized protein</fullName>
    </submittedName>
</protein>
<dbReference type="AlphaFoldDB" id="X1ICW8"/>
<reference evidence="2" key="1">
    <citation type="journal article" date="2014" name="Front. Microbiol.">
        <title>High frequency of phylogenetically diverse reductive dehalogenase-homologous genes in deep subseafloor sedimentary metagenomes.</title>
        <authorList>
            <person name="Kawai M."/>
            <person name="Futagami T."/>
            <person name="Toyoda A."/>
            <person name="Takaki Y."/>
            <person name="Nishi S."/>
            <person name="Hori S."/>
            <person name="Arai W."/>
            <person name="Tsubouchi T."/>
            <person name="Morono Y."/>
            <person name="Uchiyama I."/>
            <person name="Ito T."/>
            <person name="Fujiyama A."/>
            <person name="Inagaki F."/>
            <person name="Takami H."/>
        </authorList>
    </citation>
    <scope>NUCLEOTIDE SEQUENCE</scope>
    <source>
        <strain evidence="2">Expedition CK06-06</strain>
    </source>
</reference>
<proteinExistence type="predicted"/>
<gene>
    <name evidence="2" type="ORF">S03H2_46855</name>
</gene>
<comment type="caution">
    <text evidence="2">The sequence shown here is derived from an EMBL/GenBank/DDBJ whole genome shotgun (WGS) entry which is preliminary data.</text>
</comment>
<keyword evidence="1" id="KW-0472">Membrane</keyword>